<dbReference type="InterPro" id="IPR050656">
    <property type="entry name" value="PINX1"/>
</dbReference>
<keyword evidence="3" id="KW-1185">Reference proteome</keyword>
<evidence type="ECO:0000313" key="2">
    <source>
        <dbReference type="EMBL" id="KAH7112462.1"/>
    </source>
</evidence>
<name>A0A9P9D4R8_9PLEO</name>
<protein>
    <recommendedName>
        <fullName evidence="4">G-patch domain-containing protein</fullName>
    </recommendedName>
</protein>
<evidence type="ECO:0008006" key="4">
    <source>
        <dbReference type="Google" id="ProtNLM"/>
    </source>
</evidence>
<gene>
    <name evidence="2" type="ORF">B0J11DRAFT_542388</name>
</gene>
<reference evidence="2" key="1">
    <citation type="journal article" date="2021" name="Nat. Commun.">
        <title>Genetic determinants of endophytism in the Arabidopsis root mycobiome.</title>
        <authorList>
            <person name="Mesny F."/>
            <person name="Miyauchi S."/>
            <person name="Thiergart T."/>
            <person name="Pickel B."/>
            <person name="Atanasova L."/>
            <person name="Karlsson M."/>
            <person name="Huettel B."/>
            <person name="Barry K.W."/>
            <person name="Haridas S."/>
            <person name="Chen C."/>
            <person name="Bauer D."/>
            <person name="Andreopoulos W."/>
            <person name="Pangilinan J."/>
            <person name="LaButti K."/>
            <person name="Riley R."/>
            <person name="Lipzen A."/>
            <person name="Clum A."/>
            <person name="Drula E."/>
            <person name="Henrissat B."/>
            <person name="Kohler A."/>
            <person name="Grigoriev I.V."/>
            <person name="Martin F.M."/>
            <person name="Hacquard S."/>
        </authorList>
    </citation>
    <scope>NUCLEOTIDE SEQUENCE</scope>
    <source>
        <strain evidence="2">MPI-CAGE-CH-0243</strain>
    </source>
</reference>
<feature type="compositionally biased region" description="Basic and acidic residues" evidence="1">
    <location>
        <begin position="351"/>
        <end position="375"/>
    </location>
</feature>
<organism evidence="2 3">
    <name type="scientific">Dendryphion nanum</name>
    <dbReference type="NCBI Taxonomy" id="256645"/>
    <lineage>
        <taxon>Eukaryota</taxon>
        <taxon>Fungi</taxon>
        <taxon>Dikarya</taxon>
        <taxon>Ascomycota</taxon>
        <taxon>Pezizomycotina</taxon>
        <taxon>Dothideomycetes</taxon>
        <taxon>Pleosporomycetidae</taxon>
        <taxon>Pleosporales</taxon>
        <taxon>Torulaceae</taxon>
        <taxon>Dendryphion</taxon>
    </lineage>
</organism>
<proteinExistence type="predicted"/>
<feature type="region of interest" description="Disordered" evidence="1">
    <location>
        <begin position="102"/>
        <end position="228"/>
    </location>
</feature>
<accession>A0A9P9D4R8</accession>
<evidence type="ECO:0000313" key="3">
    <source>
        <dbReference type="Proteomes" id="UP000700596"/>
    </source>
</evidence>
<dbReference type="PANTHER" id="PTHR23149:SF33">
    <property type="entry name" value="PROTEIN TMA23"/>
    <property type="match status" value="1"/>
</dbReference>
<feature type="compositionally biased region" description="Basic and acidic residues" evidence="1">
    <location>
        <begin position="181"/>
        <end position="206"/>
    </location>
</feature>
<feature type="region of interest" description="Disordered" evidence="1">
    <location>
        <begin position="338"/>
        <end position="377"/>
    </location>
</feature>
<dbReference type="Proteomes" id="UP000700596">
    <property type="component" value="Unassembled WGS sequence"/>
</dbReference>
<feature type="compositionally biased region" description="Low complexity" evidence="1">
    <location>
        <begin position="102"/>
        <end position="132"/>
    </location>
</feature>
<evidence type="ECO:0000256" key="1">
    <source>
        <dbReference type="SAM" id="MobiDB-lite"/>
    </source>
</evidence>
<comment type="caution">
    <text evidence="2">The sequence shown here is derived from an EMBL/GenBank/DDBJ whole genome shotgun (WGS) entry which is preliminary data.</text>
</comment>
<dbReference type="EMBL" id="JAGMWT010000021">
    <property type="protein sequence ID" value="KAH7112462.1"/>
    <property type="molecule type" value="Genomic_DNA"/>
</dbReference>
<dbReference type="AlphaFoldDB" id="A0A9P9D4R8"/>
<sequence>MDANAYLKRQGWRGSGHSLDRTDRGIKKPLLIAHKQDQLGLGKKKQFVDDQWWMRAFDESLQSIGTGKKSTLDNIREQGVSRGGLYSFFVKGEGLVGTISTAEDSSAAETSHSNSSASPSRESTPATSAAESPSDRDDGSDRIVAATTNSRKRSRKESTRETCKRRKVDKSDGILGVDIAANREGKKAKSEASRTTEVKRQEKKAAQSEGSAEGEKPGSKERKKASKLGLTVPEYRTKLAIEENQDAISAKIAKLSKKEKKKYEERAIEKKESLEEYVLGRIQKKEAKRTTTTNEDPPLLFFEDTVGDKSNLEDVKPEHRIDPDQLITTIWEGRDVESLSKTERKARRKWMRENSGEKNEDIKTTPTREETEKQTRQALTDRILREQGLKSDATKEQRSQAKQMAKRILEEEKDEETKGEILKHFEQKKWKRWISEKAKAAVAGAASA</sequence>
<dbReference type="PANTHER" id="PTHR23149">
    <property type="entry name" value="G PATCH DOMAIN CONTAINING PROTEIN"/>
    <property type="match status" value="1"/>
</dbReference>
<dbReference type="OrthoDB" id="3366546at2759"/>